<evidence type="ECO:0000256" key="1">
    <source>
        <dbReference type="SAM" id="Phobius"/>
    </source>
</evidence>
<feature type="transmembrane region" description="Helical" evidence="1">
    <location>
        <begin position="91"/>
        <end position="114"/>
    </location>
</feature>
<evidence type="ECO:0000313" key="4">
    <source>
        <dbReference type="Proteomes" id="UP001314229"/>
    </source>
</evidence>
<organism evidence="3 4">
    <name type="scientific">Scomber scombrus</name>
    <name type="common">Atlantic mackerel</name>
    <name type="synonym">Scomber vernalis</name>
    <dbReference type="NCBI Taxonomy" id="13677"/>
    <lineage>
        <taxon>Eukaryota</taxon>
        <taxon>Metazoa</taxon>
        <taxon>Chordata</taxon>
        <taxon>Craniata</taxon>
        <taxon>Vertebrata</taxon>
        <taxon>Euteleostomi</taxon>
        <taxon>Actinopterygii</taxon>
        <taxon>Neopterygii</taxon>
        <taxon>Teleostei</taxon>
        <taxon>Neoteleostei</taxon>
        <taxon>Acanthomorphata</taxon>
        <taxon>Pelagiaria</taxon>
        <taxon>Scombriformes</taxon>
        <taxon>Scombridae</taxon>
        <taxon>Scomber</taxon>
    </lineage>
</organism>
<comment type="caution">
    <text evidence="3">The sequence shown here is derived from an EMBL/GenBank/DDBJ whole genome shotgun (WGS) entry which is preliminary data.</text>
</comment>
<dbReference type="InterPro" id="IPR013106">
    <property type="entry name" value="Ig_V-set"/>
</dbReference>
<name>A0AAV1P366_SCOSC</name>
<keyword evidence="1" id="KW-0472">Membrane</keyword>
<keyword evidence="4" id="KW-1185">Reference proteome</keyword>
<dbReference type="AlphaFoldDB" id="A0AAV1P366"/>
<accession>A0AAV1P366</accession>
<sequence length="192" mass="21691">MNNITQFQWDFHTPQGKKIIILVLNSQHGLSIHDTSLKYRVELIEQSLIIKNVNKADAGSYSCSITVFPSGLFEGTTKLVVQEQIPLSSGVVAAIVITVMLLLVIMAATAYLIFMRRHDSAVRHRVYIDKDGPVMDVARLSVINRDEDVVYSDVKFEPSREVTALFNDKHTESMHADDVTYSEVIVMRRQPK</sequence>
<dbReference type="Proteomes" id="UP001314229">
    <property type="component" value="Unassembled WGS sequence"/>
</dbReference>
<gene>
    <name evidence="3" type="ORF">FSCOSCO3_A017221</name>
</gene>
<dbReference type="SUPFAM" id="SSF48726">
    <property type="entry name" value="Immunoglobulin"/>
    <property type="match status" value="1"/>
</dbReference>
<reference evidence="3 4" key="1">
    <citation type="submission" date="2024-01" db="EMBL/GenBank/DDBJ databases">
        <authorList>
            <person name="Alioto T."/>
            <person name="Alioto T."/>
            <person name="Gomez Garrido J."/>
        </authorList>
    </citation>
    <scope>NUCLEOTIDE SEQUENCE [LARGE SCALE GENOMIC DNA]</scope>
</reference>
<dbReference type="EMBL" id="CAWUFR010000091">
    <property type="protein sequence ID" value="CAK6966294.1"/>
    <property type="molecule type" value="Genomic_DNA"/>
</dbReference>
<evidence type="ECO:0000313" key="3">
    <source>
        <dbReference type="EMBL" id="CAK6966294.1"/>
    </source>
</evidence>
<feature type="domain" description="Immunoglobulin V-set" evidence="2">
    <location>
        <begin position="3"/>
        <end position="81"/>
    </location>
</feature>
<evidence type="ECO:0000259" key="2">
    <source>
        <dbReference type="Pfam" id="PF07686"/>
    </source>
</evidence>
<keyword evidence="1" id="KW-1133">Transmembrane helix</keyword>
<dbReference type="Gene3D" id="2.60.40.10">
    <property type="entry name" value="Immunoglobulins"/>
    <property type="match status" value="1"/>
</dbReference>
<keyword evidence="1" id="KW-0812">Transmembrane</keyword>
<protein>
    <submittedName>
        <fullName evidence="3">Uncharacterized protein LOC122987339</fullName>
    </submittedName>
</protein>
<dbReference type="InterPro" id="IPR013783">
    <property type="entry name" value="Ig-like_fold"/>
</dbReference>
<proteinExistence type="predicted"/>
<dbReference type="InterPro" id="IPR036179">
    <property type="entry name" value="Ig-like_dom_sf"/>
</dbReference>
<dbReference type="Pfam" id="PF07686">
    <property type="entry name" value="V-set"/>
    <property type="match status" value="1"/>
</dbReference>